<keyword evidence="3" id="KW-1185">Reference proteome</keyword>
<sequence length="186" mass="20543">MRKLLLTNLLAVAIISTVDESINSRYSRSKEESQAGAGTMKKSAGALSVDDISSDVIRELQWNRISRELQPAVEAISRWISVDDVIGNVIISADGLRDQSQESAGSLHPDARGSDVVEEISSRKLLFISRCYLELAIAKRCRLHKLIRQRFALALKIQQEDFALIISAVASYSGSSRNAKISRRSV</sequence>
<feature type="signal peptide" evidence="1">
    <location>
        <begin position="1"/>
        <end position="20"/>
    </location>
</feature>
<accession>A0A2Z7C7Z6</accession>
<organism evidence="2 3">
    <name type="scientific">Dorcoceras hygrometricum</name>
    <dbReference type="NCBI Taxonomy" id="472368"/>
    <lineage>
        <taxon>Eukaryota</taxon>
        <taxon>Viridiplantae</taxon>
        <taxon>Streptophyta</taxon>
        <taxon>Embryophyta</taxon>
        <taxon>Tracheophyta</taxon>
        <taxon>Spermatophyta</taxon>
        <taxon>Magnoliopsida</taxon>
        <taxon>eudicotyledons</taxon>
        <taxon>Gunneridae</taxon>
        <taxon>Pentapetalae</taxon>
        <taxon>asterids</taxon>
        <taxon>lamiids</taxon>
        <taxon>Lamiales</taxon>
        <taxon>Gesneriaceae</taxon>
        <taxon>Didymocarpoideae</taxon>
        <taxon>Trichosporeae</taxon>
        <taxon>Loxocarpinae</taxon>
        <taxon>Dorcoceras</taxon>
    </lineage>
</organism>
<dbReference type="AlphaFoldDB" id="A0A2Z7C7Z6"/>
<evidence type="ECO:0000256" key="1">
    <source>
        <dbReference type="SAM" id="SignalP"/>
    </source>
</evidence>
<reference evidence="2 3" key="1">
    <citation type="journal article" date="2015" name="Proc. Natl. Acad. Sci. U.S.A.">
        <title>The resurrection genome of Boea hygrometrica: A blueprint for survival of dehydration.</title>
        <authorList>
            <person name="Xiao L."/>
            <person name="Yang G."/>
            <person name="Zhang L."/>
            <person name="Yang X."/>
            <person name="Zhao S."/>
            <person name="Ji Z."/>
            <person name="Zhou Q."/>
            <person name="Hu M."/>
            <person name="Wang Y."/>
            <person name="Chen M."/>
            <person name="Xu Y."/>
            <person name="Jin H."/>
            <person name="Xiao X."/>
            <person name="Hu G."/>
            <person name="Bao F."/>
            <person name="Hu Y."/>
            <person name="Wan P."/>
            <person name="Li L."/>
            <person name="Deng X."/>
            <person name="Kuang T."/>
            <person name="Xiang C."/>
            <person name="Zhu J.K."/>
            <person name="Oliver M.J."/>
            <person name="He Y."/>
        </authorList>
    </citation>
    <scope>NUCLEOTIDE SEQUENCE [LARGE SCALE GENOMIC DNA]</scope>
    <source>
        <strain evidence="3">cv. XS01</strain>
    </source>
</reference>
<proteinExistence type="predicted"/>
<protein>
    <submittedName>
        <fullName evidence="2">Uncharacterized protein</fullName>
    </submittedName>
</protein>
<dbReference type="Proteomes" id="UP000250235">
    <property type="component" value="Unassembled WGS sequence"/>
</dbReference>
<gene>
    <name evidence="2" type="ORF">F511_30323</name>
</gene>
<evidence type="ECO:0000313" key="3">
    <source>
        <dbReference type="Proteomes" id="UP000250235"/>
    </source>
</evidence>
<evidence type="ECO:0000313" key="2">
    <source>
        <dbReference type="EMBL" id="KZV40760.1"/>
    </source>
</evidence>
<dbReference type="EMBL" id="KQ999872">
    <property type="protein sequence ID" value="KZV40760.1"/>
    <property type="molecule type" value="Genomic_DNA"/>
</dbReference>
<name>A0A2Z7C7Z6_9LAMI</name>
<keyword evidence="1" id="KW-0732">Signal</keyword>
<feature type="chain" id="PRO_5016444855" evidence="1">
    <location>
        <begin position="21"/>
        <end position="186"/>
    </location>
</feature>